<gene>
    <name evidence="2" type="ORF">PSON_ATCC_30995.1.T0510324</name>
</gene>
<feature type="region of interest" description="Disordered" evidence="1">
    <location>
        <begin position="1"/>
        <end position="55"/>
    </location>
</feature>
<dbReference type="AlphaFoldDB" id="A0A8S1N8Z6"/>
<dbReference type="OrthoDB" id="300689at2759"/>
<evidence type="ECO:0000313" key="3">
    <source>
        <dbReference type="Proteomes" id="UP000692954"/>
    </source>
</evidence>
<accession>A0A8S1N8Z6</accession>
<dbReference type="EMBL" id="CAJJDN010000051">
    <property type="protein sequence ID" value="CAD8087669.1"/>
    <property type="molecule type" value="Genomic_DNA"/>
</dbReference>
<reference evidence="2" key="1">
    <citation type="submission" date="2021-01" db="EMBL/GenBank/DDBJ databases">
        <authorList>
            <consortium name="Genoscope - CEA"/>
            <person name="William W."/>
        </authorList>
    </citation>
    <scope>NUCLEOTIDE SEQUENCE</scope>
</reference>
<keyword evidence="3" id="KW-1185">Reference proteome</keyword>
<name>A0A8S1N8Z6_9CILI</name>
<dbReference type="Proteomes" id="UP000692954">
    <property type="component" value="Unassembled WGS sequence"/>
</dbReference>
<protein>
    <submittedName>
        <fullName evidence="2">Uncharacterized protein</fullName>
    </submittedName>
</protein>
<proteinExistence type="predicted"/>
<feature type="compositionally biased region" description="Low complexity" evidence="1">
    <location>
        <begin position="1"/>
        <end position="15"/>
    </location>
</feature>
<organism evidence="2 3">
    <name type="scientific">Paramecium sonneborni</name>
    <dbReference type="NCBI Taxonomy" id="65129"/>
    <lineage>
        <taxon>Eukaryota</taxon>
        <taxon>Sar</taxon>
        <taxon>Alveolata</taxon>
        <taxon>Ciliophora</taxon>
        <taxon>Intramacronucleata</taxon>
        <taxon>Oligohymenophorea</taxon>
        <taxon>Peniculida</taxon>
        <taxon>Parameciidae</taxon>
        <taxon>Paramecium</taxon>
    </lineage>
</organism>
<feature type="compositionally biased region" description="Basic residues" evidence="1">
    <location>
        <begin position="29"/>
        <end position="39"/>
    </location>
</feature>
<evidence type="ECO:0000256" key="1">
    <source>
        <dbReference type="SAM" id="MobiDB-lite"/>
    </source>
</evidence>
<comment type="caution">
    <text evidence="2">The sequence shown here is derived from an EMBL/GenBank/DDBJ whole genome shotgun (WGS) entry which is preliminary data.</text>
</comment>
<sequence length="307" mass="35793">MSNLKVSVNLSSSEESVIKHEISSSSASKKSKKIKKKERKSINFGSGRPGNPQISELSDQQKQFIETNMIDVWFCTKLSMKCLIYLCNKGNMILKIKTGKPAEDDKKRFIEVFEKPNIKLYKKFKKEFKKKLQEKNTAVLKHLGYSEKTTYLFLSNNNGDQIDLKLQNVSAEAKKGLLSLIKYLSPQFLYTFKVIVECFDFCLANIQEEDSNIVEFIVDKLKADKKNHQMIFNMQLIQELLYDDLELLNQIENDPQKAFLYFKSNYSVSLPNFSSNFYKDQVESIEYYSKWINTFISEFVDILQQNQ</sequence>
<evidence type="ECO:0000313" key="2">
    <source>
        <dbReference type="EMBL" id="CAD8087669.1"/>
    </source>
</evidence>